<sequence>MNKNQLIAALSDRTGATLKDTQAFVDAFVGCVENTVATGDKVVLPGFGTFEARDVAAREGVDPSTGQRRLFPATRRASFKVGATFKEKVKGEQPVPSSGKQS</sequence>
<keyword evidence="1" id="KW-0226">DNA condensation</keyword>
<organism evidence="4 5">
    <name type="scientific">Streptomyces andamanensis</name>
    <dbReference type="NCBI Taxonomy" id="1565035"/>
    <lineage>
        <taxon>Bacteria</taxon>
        <taxon>Bacillati</taxon>
        <taxon>Actinomycetota</taxon>
        <taxon>Actinomycetes</taxon>
        <taxon>Kitasatosporales</taxon>
        <taxon>Streptomycetaceae</taxon>
        <taxon>Streptomyces</taxon>
    </lineage>
</organism>
<dbReference type="PANTHER" id="PTHR33175">
    <property type="entry name" value="DNA-BINDING PROTEIN HU"/>
    <property type="match status" value="1"/>
</dbReference>
<dbReference type="SUPFAM" id="SSF47729">
    <property type="entry name" value="IHF-like DNA-binding proteins"/>
    <property type="match status" value="1"/>
</dbReference>
<keyword evidence="2 4" id="KW-0238">DNA-binding</keyword>
<dbReference type="Pfam" id="PF00216">
    <property type="entry name" value="Bac_DNA_binding"/>
    <property type="match status" value="1"/>
</dbReference>
<evidence type="ECO:0000256" key="3">
    <source>
        <dbReference type="RuleBase" id="RU003939"/>
    </source>
</evidence>
<protein>
    <submittedName>
        <fullName evidence="4">HU family DNA-binding protein</fullName>
    </submittedName>
</protein>
<dbReference type="InterPro" id="IPR010992">
    <property type="entry name" value="IHF-like_DNA-bd_dom_sf"/>
</dbReference>
<evidence type="ECO:0000313" key="5">
    <source>
        <dbReference type="Proteomes" id="UP001595824"/>
    </source>
</evidence>
<comment type="caution">
    <text evidence="4">The sequence shown here is derived from an EMBL/GenBank/DDBJ whole genome shotgun (WGS) entry which is preliminary data.</text>
</comment>
<evidence type="ECO:0000256" key="1">
    <source>
        <dbReference type="ARBA" id="ARBA00023067"/>
    </source>
</evidence>
<evidence type="ECO:0000313" key="4">
    <source>
        <dbReference type="EMBL" id="MFC4328257.1"/>
    </source>
</evidence>
<dbReference type="GO" id="GO:0003677">
    <property type="term" value="F:DNA binding"/>
    <property type="evidence" value="ECO:0007669"/>
    <property type="project" value="UniProtKB-KW"/>
</dbReference>
<dbReference type="CDD" id="cd13831">
    <property type="entry name" value="HU"/>
    <property type="match status" value="1"/>
</dbReference>
<dbReference type="SMART" id="SM00411">
    <property type="entry name" value="BHL"/>
    <property type="match status" value="1"/>
</dbReference>
<gene>
    <name evidence="4" type="ORF">ACFPC0_10515</name>
</gene>
<reference evidence="5" key="1">
    <citation type="journal article" date="2019" name="Int. J. Syst. Evol. Microbiol.">
        <title>The Global Catalogue of Microorganisms (GCM) 10K type strain sequencing project: providing services to taxonomists for standard genome sequencing and annotation.</title>
        <authorList>
            <consortium name="The Broad Institute Genomics Platform"/>
            <consortium name="The Broad Institute Genome Sequencing Center for Infectious Disease"/>
            <person name="Wu L."/>
            <person name="Ma J."/>
        </authorList>
    </citation>
    <scope>NUCLEOTIDE SEQUENCE [LARGE SCALE GENOMIC DNA]</scope>
    <source>
        <strain evidence="5">PCU 347</strain>
    </source>
</reference>
<dbReference type="EMBL" id="JBHSDP010000011">
    <property type="protein sequence ID" value="MFC4328257.1"/>
    <property type="molecule type" value="Genomic_DNA"/>
</dbReference>
<evidence type="ECO:0000256" key="2">
    <source>
        <dbReference type="ARBA" id="ARBA00023125"/>
    </source>
</evidence>
<keyword evidence="5" id="KW-1185">Reference proteome</keyword>
<dbReference type="RefSeq" id="WP_381738384.1">
    <property type="nucleotide sequence ID" value="NZ_JBHSDP010000011.1"/>
</dbReference>
<dbReference type="Gene3D" id="4.10.520.10">
    <property type="entry name" value="IHF-like DNA-binding proteins"/>
    <property type="match status" value="1"/>
</dbReference>
<proteinExistence type="inferred from homology"/>
<comment type="similarity">
    <text evidence="3">Belongs to the bacterial histone-like protein family.</text>
</comment>
<dbReference type="PANTHER" id="PTHR33175:SF3">
    <property type="entry name" value="DNA-BINDING PROTEIN HU-BETA"/>
    <property type="match status" value="1"/>
</dbReference>
<dbReference type="PRINTS" id="PR01727">
    <property type="entry name" value="DNABINDINGHU"/>
</dbReference>
<accession>A0ABV8TCC1</accession>
<name>A0ABV8TCC1_9ACTN</name>
<dbReference type="InterPro" id="IPR000119">
    <property type="entry name" value="Hist_DNA-bd"/>
</dbReference>
<dbReference type="Proteomes" id="UP001595824">
    <property type="component" value="Unassembled WGS sequence"/>
</dbReference>